<comment type="caution">
    <text evidence="2">The sequence shown here is derived from an EMBL/GenBank/DDBJ whole genome shotgun (WGS) entry which is preliminary data.</text>
</comment>
<keyword evidence="1" id="KW-0812">Transmembrane</keyword>
<sequence>MSSALSLATLFSVIAIVTKFADLVNLGVYALGCFIAAVVCYAVAIGIIKFRAPPILQEYPDFKSYDDKKHSHRWVLWQFYHAIQSLEHVFKLLEETVAKKLSKDVAAMSRSRLPLTASFKGSYLAKRVEITQPDGSTPTYDFCVHEPVNFDRDLIMGFTVKSSADGIERKYVLPIRESDEKLDLKVKELFWIVLTEAAKENPVSRWIAWSLVRLAGALLILAVGLAVGHVLLTPKPQTPSPCCFQNV</sequence>
<keyword evidence="1" id="KW-1133">Transmembrane helix</keyword>
<dbReference type="Proteomes" id="UP001273531">
    <property type="component" value="Unassembled WGS sequence"/>
</dbReference>
<feature type="transmembrane region" description="Helical" evidence="1">
    <location>
        <begin position="25"/>
        <end position="48"/>
    </location>
</feature>
<evidence type="ECO:0000256" key="1">
    <source>
        <dbReference type="SAM" id="Phobius"/>
    </source>
</evidence>
<name>A0ABU3Y666_9SPHN</name>
<protein>
    <submittedName>
        <fullName evidence="2">Uncharacterized protein</fullName>
    </submittedName>
</protein>
<dbReference type="EMBL" id="JAWJEJ010000001">
    <property type="protein sequence ID" value="MDV3456827.1"/>
    <property type="molecule type" value="Genomic_DNA"/>
</dbReference>
<keyword evidence="1" id="KW-0472">Membrane</keyword>
<reference evidence="2 3" key="1">
    <citation type="submission" date="2023-10" db="EMBL/GenBank/DDBJ databases">
        <title>Sphingomonas sp. HF-S4 16S ribosomal RNA gene Genome sequencing and assembly.</title>
        <authorList>
            <person name="Lee H."/>
        </authorList>
    </citation>
    <scope>NUCLEOTIDE SEQUENCE [LARGE SCALE GENOMIC DNA]</scope>
    <source>
        <strain evidence="2 3">HF-S4</strain>
    </source>
</reference>
<accession>A0ABU3Y666</accession>
<evidence type="ECO:0000313" key="2">
    <source>
        <dbReference type="EMBL" id="MDV3456827.1"/>
    </source>
</evidence>
<evidence type="ECO:0000313" key="3">
    <source>
        <dbReference type="Proteomes" id="UP001273531"/>
    </source>
</evidence>
<organism evidence="2 3">
    <name type="scientific">Sphingomonas agrestis</name>
    <dbReference type="NCBI Taxonomy" id="3080540"/>
    <lineage>
        <taxon>Bacteria</taxon>
        <taxon>Pseudomonadati</taxon>
        <taxon>Pseudomonadota</taxon>
        <taxon>Alphaproteobacteria</taxon>
        <taxon>Sphingomonadales</taxon>
        <taxon>Sphingomonadaceae</taxon>
        <taxon>Sphingomonas</taxon>
    </lineage>
</organism>
<keyword evidence="3" id="KW-1185">Reference proteome</keyword>
<feature type="transmembrane region" description="Helical" evidence="1">
    <location>
        <begin position="211"/>
        <end position="232"/>
    </location>
</feature>
<dbReference type="RefSeq" id="WP_317225995.1">
    <property type="nucleotide sequence ID" value="NZ_JAWJEJ010000001.1"/>
</dbReference>
<gene>
    <name evidence="2" type="ORF">RZN05_07525</name>
</gene>
<proteinExistence type="predicted"/>